<protein>
    <submittedName>
        <fullName evidence="5">Rubrerythrin family protein</fullName>
    </submittedName>
</protein>
<dbReference type="EMBL" id="QZKI01000125">
    <property type="protein sequence ID" value="RJP65534.1"/>
    <property type="molecule type" value="Genomic_DNA"/>
</dbReference>
<dbReference type="PROSITE" id="PS50905">
    <property type="entry name" value="FERRITIN_LIKE"/>
    <property type="match status" value="1"/>
</dbReference>
<evidence type="ECO:0000313" key="6">
    <source>
        <dbReference type="Proteomes" id="UP000285961"/>
    </source>
</evidence>
<dbReference type="Gene3D" id="2.20.28.10">
    <property type="match status" value="1"/>
</dbReference>
<evidence type="ECO:0000313" key="5">
    <source>
        <dbReference type="EMBL" id="RJP65534.1"/>
    </source>
</evidence>
<evidence type="ECO:0000256" key="1">
    <source>
        <dbReference type="ARBA" id="ARBA00022448"/>
    </source>
</evidence>
<dbReference type="AlphaFoldDB" id="A0A419EQN1"/>
<dbReference type="GO" id="GO:0005506">
    <property type="term" value="F:iron ion binding"/>
    <property type="evidence" value="ECO:0007669"/>
    <property type="project" value="InterPro"/>
</dbReference>
<feature type="domain" description="Rubredoxin-like" evidence="3">
    <location>
        <begin position="132"/>
        <end position="165"/>
    </location>
</feature>
<dbReference type="InterPro" id="IPR003251">
    <property type="entry name" value="Rr_diiron-bd_dom"/>
</dbReference>
<dbReference type="PANTHER" id="PTHR33746">
    <property type="entry name" value="RUBRERYTHRIN"/>
    <property type="match status" value="1"/>
</dbReference>
<dbReference type="InterPro" id="IPR052753">
    <property type="entry name" value="Rbr2/Nigerythrin"/>
</dbReference>
<dbReference type="Proteomes" id="UP000285961">
    <property type="component" value="Unassembled WGS sequence"/>
</dbReference>
<dbReference type="SUPFAM" id="SSF57802">
    <property type="entry name" value="Rubredoxin-like"/>
    <property type="match status" value="1"/>
</dbReference>
<dbReference type="CDD" id="cd00729">
    <property type="entry name" value="rubredoxin_SM"/>
    <property type="match status" value="1"/>
</dbReference>
<evidence type="ECO:0000256" key="2">
    <source>
        <dbReference type="ARBA" id="ARBA00022982"/>
    </source>
</evidence>
<dbReference type="InterPro" id="IPR024934">
    <property type="entry name" value="Rubredoxin-like_dom"/>
</dbReference>
<dbReference type="PROSITE" id="PS50903">
    <property type="entry name" value="RUBREDOXIN_LIKE"/>
    <property type="match status" value="1"/>
</dbReference>
<dbReference type="SUPFAM" id="SSF47240">
    <property type="entry name" value="Ferritin-like"/>
    <property type="match status" value="1"/>
</dbReference>
<dbReference type="InterPro" id="IPR009040">
    <property type="entry name" value="Ferritin-like_diiron"/>
</dbReference>
<gene>
    <name evidence="5" type="ORF">C4532_17540</name>
</gene>
<comment type="caution">
    <text evidence="5">The sequence shown here is derived from an EMBL/GenBank/DDBJ whole genome shotgun (WGS) entry which is preliminary data.</text>
</comment>
<organism evidence="5 6">
    <name type="scientific">Candidatus Abyssobacteria bacterium SURF_17</name>
    <dbReference type="NCBI Taxonomy" id="2093361"/>
    <lineage>
        <taxon>Bacteria</taxon>
        <taxon>Pseudomonadati</taxon>
        <taxon>Candidatus Hydrogenedentota</taxon>
        <taxon>Candidatus Abyssobacteria</taxon>
    </lineage>
</organism>
<dbReference type="CDD" id="cd01041">
    <property type="entry name" value="Rubrerythrin"/>
    <property type="match status" value="1"/>
</dbReference>
<keyword evidence="1" id="KW-0813">Transport</keyword>
<evidence type="ECO:0000259" key="3">
    <source>
        <dbReference type="PROSITE" id="PS50903"/>
    </source>
</evidence>
<dbReference type="GO" id="GO:0016491">
    <property type="term" value="F:oxidoreductase activity"/>
    <property type="evidence" value="ECO:0007669"/>
    <property type="project" value="InterPro"/>
</dbReference>
<dbReference type="InterPro" id="IPR048574">
    <property type="entry name" value="RUBY_RBDX"/>
</dbReference>
<dbReference type="InterPro" id="IPR012347">
    <property type="entry name" value="Ferritin-like"/>
</dbReference>
<dbReference type="InterPro" id="IPR009078">
    <property type="entry name" value="Ferritin-like_SF"/>
</dbReference>
<proteinExistence type="predicted"/>
<reference evidence="5 6" key="1">
    <citation type="journal article" date="2017" name="ISME J.">
        <title>Energy and carbon metabolisms in a deep terrestrial subsurface fluid microbial community.</title>
        <authorList>
            <person name="Momper L."/>
            <person name="Jungbluth S.P."/>
            <person name="Lee M.D."/>
            <person name="Amend J.P."/>
        </authorList>
    </citation>
    <scope>NUCLEOTIDE SEQUENCE [LARGE SCALE GENOMIC DNA]</scope>
    <source>
        <strain evidence="5">SURF_17</strain>
    </source>
</reference>
<dbReference type="Gene3D" id="1.20.1260.10">
    <property type="match status" value="1"/>
</dbReference>
<sequence>MATSDNLKEAFAGESQANRTYLAFAKKADADGYPQIARLFRAAAEAETVHAHAHLRVMGGVKDTADNLQAAIDGEGAEFKEMYPKFLAEAQKEKNQAAAMSFSNALAVERIHHNLYGEALETLNSGKDLPAAEIHVCNVCGNTVIGEPPERCPICNSPKSRFFRVD</sequence>
<keyword evidence="2" id="KW-0249">Electron transport</keyword>
<dbReference type="Pfam" id="PF21349">
    <property type="entry name" value="RUBY_RBDX"/>
    <property type="match status" value="1"/>
</dbReference>
<accession>A0A419EQN1</accession>
<evidence type="ECO:0000259" key="4">
    <source>
        <dbReference type="PROSITE" id="PS50905"/>
    </source>
</evidence>
<dbReference type="Pfam" id="PF02915">
    <property type="entry name" value="Rubrerythrin"/>
    <property type="match status" value="1"/>
</dbReference>
<name>A0A419EQN1_9BACT</name>
<dbReference type="PANTHER" id="PTHR33746:SF4">
    <property type="entry name" value="RUBRERYTHRIN"/>
    <property type="match status" value="1"/>
</dbReference>
<feature type="domain" description="Ferritin-like diiron" evidence="4">
    <location>
        <begin position="1"/>
        <end position="127"/>
    </location>
</feature>